<gene>
    <name evidence="1" type="ORF">QYM36_016969</name>
</gene>
<proteinExistence type="predicted"/>
<organism evidence="1 2">
    <name type="scientific">Artemia franciscana</name>
    <name type="common">Brine shrimp</name>
    <name type="synonym">Artemia sanfranciscana</name>
    <dbReference type="NCBI Taxonomy" id="6661"/>
    <lineage>
        <taxon>Eukaryota</taxon>
        <taxon>Metazoa</taxon>
        <taxon>Ecdysozoa</taxon>
        <taxon>Arthropoda</taxon>
        <taxon>Crustacea</taxon>
        <taxon>Branchiopoda</taxon>
        <taxon>Anostraca</taxon>
        <taxon>Artemiidae</taxon>
        <taxon>Artemia</taxon>
    </lineage>
</organism>
<evidence type="ECO:0000313" key="1">
    <source>
        <dbReference type="EMBL" id="KAK2704756.1"/>
    </source>
</evidence>
<keyword evidence="2" id="KW-1185">Reference proteome</keyword>
<dbReference type="EMBL" id="JAVRJZ010000021">
    <property type="protein sequence ID" value="KAK2704756.1"/>
    <property type="molecule type" value="Genomic_DNA"/>
</dbReference>
<reference evidence="1" key="1">
    <citation type="submission" date="2023-07" db="EMBL/GenBank/DDBJ databases">
        <title>Chromosome-level genome assembly of Artemia franciscana.</title>
        <authorList>
            <person name="Jo E."/>
        </authorList>
    </citation>
    <scope>NUCLEOTIDE SEQUENCE</scope>
    <source>
        <tissue evidence="1">Whole body</tissue>
    </source>
</reference>
<dbReference type="AlphaFoldDB" id="A0AA88KWF6"/>
<comment type="caution">
    <text evidence="1">The sequence shown here is derived from an EMBL/GenBank/DDBJ whole genome shotgun (WGS) entry which is preliminary data.</text>
</comment>
<dbReference type="Proteomes" id="UP001187531">
    <property type="component" value="Unassembled WGS sequence"/>
</dbReference>
<evidence type="ECO:0000313" key="2">
    <source>
        <dbReference type="Proteomes" id="UP001187531"/>
    </source>
</evidence>
<protein>
    <submittedName>
        <fullName evidence="1">Uncharacterized protein</fullName>
    </submittedName>
</protein>
<name>A0AA88KWF6_ARTSF</name>
<sequence>MSVMNLGAFSYIVVKNNFWGIKEVMAENLLDKCAKDNDLRVFEFIFTTFGSKARKKIAMNKIAMIIVKDRKVPDFIVDFDIHDFFQLSKIVYASLLKRKFER</sequence>
<accession>A0AA88KWF6</accession>